<evidence type="ECO:0000313" key="1">
    <source>
        <dbReference type="EMBL" id="KAK7080429.1"/>
    </source>
</evidence>
<gene>
    <name evidence="1" type="ORF">SK128_001747</name>
</gene>
<dbReference type="EMBL" id="JAXCGZ010005937">
    <property type="protein sequence ID" value="KAK7080429.1"/>
    <property type="molecule type" value="Genomic_DNA"/>
</dbReference>
<protein>
    <submittedName>
        <fullName evidence="1">Uncharacterized protein</fullName>
    </submittedName>
</protein>
<dbReference type="AlphaFoldDB" id="A0AAN8XJF5"/>
<feature type="non-terminal residue" evidence="1">
    <location>
        <position position="63"/>
    </location>
</feature>
<evidence type="ECO:0000313" key="2">
    <source>
        <dbReference type="Proteomes" id="UP001381693"/>
    </source>
</evidence>
<proteinExistence type="predicted"/>
<dbReference type="Proteomes" id="UP001381693">
    <property type="component" value="Unassembled WGS sequence"/>
</dbReference>
<comment type="caution">
    <text evidence="1">The sequence shown here is derived from an EMBL/GenBank/DDBJ whole genome shotgun (WGS) entry which is preliminary data.</text>
</comment>
<keyword evidence="2" id="KW-1185">Reference proteome</keyword>
<sequence length="63" mass="7086">TIIKSLALCKPGHVIRAMFTTTCLMTSYDFRFLESVTENSIFLRKFSAIGMPVLALRTSRSVD</sequence>
<accession>A0AAN8XJF5</accession>
<organism evidence="1 2">
    <name type="scientific">Halocaridina rubra</name>
    <name type="common">Hawaiian red shrimp</name>
    <dbReference type="NCBI Taxonomy" id="373956"/>
    <lineage>
        <taxon>Eukaryota</taxon>
        <taxon>Metazoa</taxon>
        <taxon>Ecdysozoa</taxon>
        <taxon>Arthropoda</taxon>
        <taxon>Crustacea</taxon>
        <taxon>Multicrustacea</taxon>
        <taxon>Malacostraca</taxon>
        <taxon>Eumalacostraca</taxon>
        <taxon>Eucarida</taxon>
        <taxon>Decapoda</taxon>
        <taxon>Pleocyemata</taxon>
        <taxon>Caridea</taxon>
        <taxon>Atyoidea</taxon>
        <taxon>Atyidae</taxon>
        <taxon>Halocaridina</taxon>
    </lineage>
</organism>
<feature type="non-terminal residue" evidence="1">
    <location>
        <position position="1"/>
    </location>
</feature>
<name>A0AAN8XJF5_HALRR</name>
<reference evidence="1 2" key="1">
    <citation type="submission" date="2023-11" db="EMBL/GenBank/DDBJ databases">
        <title>Halocaridina rubra genome assembly.</title>
        <authorList>
            <person name="Smith C."/>
        </authorList>
    </citation>
    <scope>NUCLEOTIDE SEQUENCE [LARGE SCALE GENOMIC DNA]</scope>
    <source>
        <strain evidence="1">EP-1</strain>
        <tissue evidence="1">Whole</tissue>
    </source>
</reference>